<dbReference type="GO" id="GO:0005739">
    <property type="term" value="C:mitochondrion"/>
    <property type="evidence" value="ECO:0007669"/>
    <property type="project" value="UniProtKB-UniRule"/>
</dbReference>
<dbReference type="EMBL" id="KZ679016">
    <property type="protein sequence ID" value="PSS10581.1"/>
    <property type="molecule type" value="Genomic_DNA"/>
</dbReference>
<gene>
    <name evidence="6" type="ORF">M430DRAFT_53143</name>
</gene>
<dbReference type="Pfam" id="PF00208">
    <property type="entry name" value="ELFV_dehydrog"/>
    <property type="match status" value="1"/>
</dbReference>
<dbReference type="OrthoDB" id="184415at2759"/>
<dbReference type="GO" id="GO:0004352">
    <property type="term" value="F:glutamate dehydrogenase (NAD+) activity"/>
    <property type="evidence" value="ECO:0007669"/>
    <property type="project" value="UniProtKB-UniRule"/>
</dbReference>
<dbReference type="RefSeq" id="XP_024717760.1">
    <property type="nucleotide sequence ID" value="XM_024868354.1"/>
</dbReference>
<comment type="similarity">
    <text evidence="1 4">Belongs to the Glu/Leu/Phe/Val dehydrogenases family.</text>
</comment>
<keyword evidence="7" id="KW-1185">Reference proteome</keyword>
<dbReference type="InterPro" id="IPR006096">
    <property type="entry name" value="Glu/Leu/Phe/Val/Trp_DH_C"/>
</dbReference>
<dbReference type="Pfam" id="PF23152">
    <property type="entry name" value="GDH_2nd"/>
    <property type="match status" value="1"/>
</dbReference>
<dbReference type="InterPro" id="IPR056365">
    <property type="entry name" value="NAD-GDH_2nd"/>
</dbReference>
<dbReference type="PANTHER" id="PTHR11606">
    <property type="entry name" value="GLUTAMATE DEHYDROGENASE"/>
    <property type="match status" value="1"/>
</dbReference>
<dbReference type="STRING" id="857342.A0A2T3AT02"/>
<evidence type="ECO:0000256" key="3">
    <source>
        <dbReference type="ARBA" id="ARBA00023027"/>
    </source>
</evidence>
<dbReference type="InterPro" id="IPR036291">
    <property type="entry name" value="NAD(P)-bd_dom_sf"/>
</dbReference>
<feature type="domain" description="Glutamate/phenylalanine/leucine/valine/L-tryptophan dehydrogenase C-terminal" evidence="5">
    <location>
        <begin position="688"/>
        <end position="952"/>
    </location>
</feature>
<dbReference type="SUPFAM" id="SSF51735">
    <property type="entry name" value="NAD(P)-binding Rossmann-fold domains"/>
    <property type="match status" value="1"/>
</dbReference>
<dbReference type="EC" id="1.4.1.2" evidence="4"/>
<evidence type="ECO:0000256" key="2">
    <source>
        <dbReference type="ARBA" id="ARBA00023002"/>
    </source>
</evidence>
<sequence length="1051" mass="118137">MADPGSSPSNKLLEKIVNPTLSDRKPSPQPTHFSVPYKYSNGNGHRVLRSATVGYVAPEFKGKKEQMLQVKEKIRCNGWIPESLIDEQIAWFYNDLGIDDVYFQLEGVDAIASNITSLYAAKVAASVRKDKRQEIRLDMEASDHAIYIDTSEPGVSNVAGPRYEHRLETKYLDSSIGNKVFRVETFRSPGTLADAGVSKATLRCYFVYQCQFVDPNPSPQETRLEVIGDRMFLAKATQNTKQIYEDIIALAVSRTGPVIEVFDIEGSKEKRLVVAFRRRTAMGMFSALSDLYHYYGVTSSRKYVEQFSNGICVICLYFKPATMESVGRFPPLEQSIHQITKEISLLYCIPQNKFQTLFASGRLSLQETVYGHCLYVFVQHFLNRLGSEYASLVSALDANNSAHAEILSKIKRRLRTETFTGDYIFEIINSYPELVRTLYASFASTHLTFGPGFERDIVPLTPATAVLSDDELKELISKTVNNEHEEMVMSAFRLFNKALLKTNFYTPTKVALSFRLDPSFLPAIEYPQPLYGMFLVISSEARGFHLRFRDIARGGIRIVKSRNREAYSINARSMFDENYGLANTQQRKNKDIPEGGSKGVILLDAQKQDKGSVAFEKYIDSIMDLLLPAETPGIKNPIVDLYGKEEILFMGPDENTADLVDWATEHARKRGAPWWKSFFTGKSPKLGGIPHDVYGMTTLSVREYVKGIYRKMELDPTKVRKMQTGGPDGDLGSNEILLSNEKYTSIVDGSGVLVDPNGIDRGELIRLAKERAMISQFDLSKLSSAGYRVLVDETNVKLPSGELINNGTAFRNTFHLRDTGLTDSFVPCGGRPESIDLSSVNKLIKNGKSTIPYIVEGANLFITQDAKLRLEAAGCILFKDASANKGGVTSSSLEVLASLSFDDKGFEENMCVGQDGQPPEFYKAYVKEVQAKIQENARLEFEAIWREHEETKIPRSTLSDTLSIAITKLDEELQKSDLWKDEKLRRSVLEDALPKLLLEKIGLDLIIQRVPDNYLRAIFGSYLASRFVYEFGSSPSQFAFFDFMCKRIEKI</sequence>
<comment type="catalytic activity">
    <reaction evidence="4">
        <text>L-glutamate + NAD(+) + H2O = 2-oxoglutarate + NH4(+) + NADH + H(+)</text>
        <dbReference type="Rhea" id="RHEA:15133"/>
        <dbReference type="ChEBI" id="CHEBI:15377"/>
        <dbReference type="ChEBI" id="CHEBI:15378"/>
        <dbReference type="ChEBI" id="CHEBI:16810"/>
        <dbReference type="ChEBI" id="CHEBI:28938"/>
        <dbReference type="ChEBI" id="CHEBI:29985"/>
        <dbReference type="ChEBI" id="CHEBI:57540"/>
        <dbReference type="ChEBI" id="CHEBI:57945"/>
        <dbReference type="EC" id="1.4.1.2"/>
    </reaction>
</comment>
<evidence type="ECO:0000259" key="5">
    <source>
        <dbReference type="SMART" id="SM00839"/>
    </source>
</evidence>
<dbReference type="Pfam" id="PF23147">
    <property type="entry name" value="GDH2_N"/>
    <property type="match status" value="1"/>
</dbReference>
<evidence type="ECO:0000256" key="1">
    <source>
        <dbReference type="ARBA" id="ARBA00006382"/>
    </source>
</evidence>
<keyword evidence="2 4" id="KW-0560">Oxidoreductase</keyword>
<dbReference type="Proteomes" id="UP000241818">
    <property type="component" value="Unassembled WGS sequence"/>
</dbReference>
<keyword evidence="3 4" id="KW-0520">NAD</keyword>
<reference evidence="6 7" key="1">
    <citation type="journal article" date="2018" name="New Phytol.">
        <title>Comparative genomics and transcriptomics depict ericoid mycorrhizal fungi as versatile saprotrophs and plant mutualists.</title>
        <authorList>
            <person name="Martino E."/>
            <person name="Morin E."/>
            <person name="Grelet G.A."/>
            <person name="Kuo A."/>
            <person name="Kohler A."/>
            <person name="Daghino S."/>
            <person name="Barry K.W."/>
            <person name="Cichocki N."/>
            <person name="Clum A."/>
            <person name="Dockter R.B."/>
            <person name="Hainaut M."/>
            <person name="Kuo R.C."/>
            <person name="LaButti K."/>
            <person name="Lindahl B.D."/>
            <person name="Lindquist E.A."/>
            <person name="Lipzen A."/>
            <person name="Khouja H.R."/>
            <person name="Magnuson J."/>
            <person name="Murat C."/>
            <person name="Ohm R.A."/>
            <person name="Singer S.W."/>
            <person name="Spatafora J.W."/>
            <person name="Wang M."/>
            <person name="Veneault-Fourrey C."/>
            <person name="Henrissat B."/>
            <person name="Grigoriev I.V."/>
            <person name="Martin F.M."/>
            <person name="Perotto S."/>
        </authorList>
    </citation>
    <scope>NUCLEOTIDE SEQUENCE [LARGE SCALE GENOMIC DNA]</scope>
    <source>
        <strain evidence="6 7">ATCC 22711</strain>
    </source>
</reference>
<dbReference type="InterPro" id="IPR046346">
    <property type="entry name" value="Aminoacid_DH-like_N_sf"/>
</dbReference>
<organism evidence="6 7">
    <name type="scientific">Amorphotheca resinae ATCC 22711</name>
    <dbReference type="NCBI Taxonomy" id="857342"/>
    <lineage>
        <taxon>Eukaryota</taxon>
        <taxon>Fungi</taxon>
        <taxon>Dikarya</taxon>
        <taxon>Ascomycota</taxon>
        <taxon>Pezizomycotina</taxon>
        <taxon>Leotiomycetes</taxon>
        <taxon>Helotiales</taxon>
        <taxon>Amorphothecaceae</taxon>
        <taxon>Amorphotheca</taxon>
    </lineage>
</organism>
<protein>
    <recommendedName>
        <fullName evidence="4">NAD-specific glutamate dehydrogenase</fullName>
        <ecNumber evidence="4">1.4.1.2</ecNumber>
    </recommendedName>
</protein>
<name>A0A2T3AT02_AMORE</name>
<dbReference type="PANTHER" id="PTHR11606:SF24">
    <property type="entry name" value="NAD-SPECIFIC GLUTAMATE DEHYDROGENASE"/>
    <property type="match status" value="1"/>
</dbReference>
<dbReference type="GeneID" id="36576435"/>
<comment type="function">
    <text evidence="4">NAD(+)-dependent glutamate dehydrogenase which degrades glutamate to ammonia and alpha-ketoglutarate.</text>
</comment>
<dbReference type="PIRSF" id="PIRSF000184">
    <property type="entry name" value="GDH_NAD"/>
    <property type="match status" value="1"/>
</dbReference>
<dbReference type="FunCoup" id="A0A2T3AT02">
    <property type="interactions" value="91"/>
</dbReference>
<dbReference type="SMART" id="SM00839">
    <property type="entry name" value="ELFV_dehydrog"/>
    <property type="match status" value="1"/>
</dbReference>
<dbReference type="InterPro" id="IPR055480">
    <property type="entry name" value="NAD-GDH_N"/>
</dbReference>
<evidence type="ECO:0000256" key="4">
    <source>
        <dbReference type="PIRNR" id="PIRNR000184"/>
    </source>
</evidence>
<evidence type="ECO:0000313" key="7">
    <source>
        <dbReference type="Proteomes" id="UP000241818"/>
    </source>
</evidence>
<accession>A0A2T3AT02</accession>
<evidence type="ECO:0000313" key="6">
    <source>
        <dbReference type="EMBL" id="PSS10581.1"/>
    </source>
</evidence>
<dbReference type="InterPro" id="IPR016210">
    <property type="entry name" value="NAD-GDH_euk"/>
</dbReference>
<dbReference type="AlphaFoldDB" id="A0A2T3AT02"/>
<proteinExistence type="inferred from homology"/>
<dbReference type="SUPFAM" id="SSF53223">
    <property type="entry name" value="Aminoacid dehydrogenase-like, N-terminal domain"/>
    <property type="match status" value="1"/>
</dbReference>
<dbReference type="Gene3D" id="3.40.50.720">
    <property type="entry name" value="NAD(P)-binding Rossmann-like Domain"/>
    <property type="match status" value="1"/>
</dbReference>
<dbReference type="GO" id="GO:0006538">
    <property type="term" value="P:L-glutamate catabolic process"/>
    <property type="evidence" value="ECO:0007669"/>
    <property type="project" value="UniProtKB-UniRule"/>
</dbReference>
<dbReference type="InParanoid" id="A0A2T3AT02"/>